<dbReference type="PANTHER" id="PTHR36156:SF2">
    <property type="entry name" value="CUPIN TYPE-2 DOMAIN-CONTAINING PROTEIN"/>
    <property type="match status" value="1"/>
</dbReference>
<reference evidence="2 3" key="1">
    <citation type="submission" date="2016-11" db="EMBL/GenBank/DDBJ databases">
        <authorList>
            <person name="Jaros S."/>
            <person name="Januszkiewicz K."/>
            <person name="Wedrychowicz H."/>
        </authorList>
    </citation>
    <scope>NUCLEOTIDE SEQUENCE [LARGE SCALE GENOMIC DNA]</scope>
    <source>
        <strain evidence="2 3">DSM 46144</strain>
    </source>
</reference>
<dbReference type="InterPro" id="IPR014710">
    <property type="entry name" value="RmlC-like_jellyroll"/>
</dbReference>
<accession>A0A1M7R3W5</accession>
<dbReference type="InterPro" id="IPR013096">
    <property type="entry name" value="Cupin_2"/>
</dbReference>
<dbReference type="EMBL" id="FRCS01000006">
    <property type="protein sequence ID" value="SHN39630.1"/>
    <property type="molecule type" value="Genomic_DNA"/>
</dbReference>
<dbReference type="InterPro" id="IPR047142">
    <property type="entry name" value="OryJ/VirC-like"/>
</dbReference>
<dbReference type="SUPFAM" id="SSF51182">
    <property type="entry name" value="RmlC-like cupins"/>
    <property type="match status" value="1"/>
</dbReference>
<proteinExistence type="predicted"/>
<dbReference type="STRING" id="134849.SAMN05443668_106326"/>
<name>A0A1M7R3W5_9ACTN</name>
<dbReference type="Pfam" id="PF07883">
    <property type="entry name" value="Cupin_2"/>
    <property type="match status" value="1"/>
</dbReference>
<dbReference type="CDD" id="cd02231">
    <property type="entry name" value="cupin_BLL6423-like"/>
    <property type="match status" value="1"/>
</dbReference>
<dbReference type="AlphaFoldDB" id="A0A1M7R3W5"/>
<dbReference type="OrthoDB" id="713485at2"/>
<dbReference type="Gene3D" id="2.60.120.10">
    <property type="entry name" value="Jelly Rolls"/>
    <property type="match status" value="1"/>
</dbReference>
<evidence type="ECO:0000313" key="2">
    <source>
        <dbReference type="EMBL" id="SHN39630.1"/>
    </source>
</evidence>
<dbReference type="RefSeq" id="WP_073259674.1">
    <property type="nucleotide sequence ID" value="NZ_FRCS01000006.1"/>
</dbReference>
<feature type="domain" description="Cupin type-2" evidence="1">
    <location>
        <begin position="122"/>
        <end position="179"/>
    </location>
</feature>
<gene>
    <name evidence="2" type="ORF">SAMN05443668_106326</name>
</gene>
<dbReference type="PANTHER" id="PTHR36156">
    <property type="entry name" value="SLR2101 PROTEIN"/>
    <property type="match status" value="1"/>
</dbReference>
<organism evidence="2 3">
    <name type="scientific">Cryptosporangium aurantiacum</name>
    <dbReference type="NCBI Taxonomy" id="134849"/>
    <lineage>
        <taxon>Bacteria</taxon>
        <taxon>Bacillati</taxon>
        <taxon>Actinomycetota</taxon>
        <taxon>Actinomycetes</taxon>
        <taxon>Cryptosporangiales</taxon>
        <taxon>Cryptosporangiaceae</taxon>
        <taxon>Cryptosporangium</taxon>
    </lineage>
</organism>
<dbReference type="Proteomes" id="UP000184440">
    <property type="component" value="Unassembled WGS sequence"/>
</dbReference>
<evidence type="ECO:0000259" key="1">
    <source>
        <dbReference type="Pfam" id="PF07883"/>
    </source>
</evidence>
<sequence>MPPEDPPQLARLIVTGTDEQNRSVIVSDTPTPTWVRRPTGTVIMDLWQTKSLPAQVDDDSHDDGDESLRPPVGGGVCVRVAIFPPDKDVDAAATAEYEAAATAIYGEQGDDGPGDGAPARAVPGMHRTDTVDVVTVLDGEIWMVMDEGETLLRTGDCIVQRGTRHAWSNRSDRPCTLVSTMLAAERRS</sequence>
<evidence type="ECO:0000313" key="3">
    <source>
        <dbReference type="Proteomes" id="UP000184440"/>
    </source>
</evidence>
<dbReference type="InterPro" id="IPR011051">
    <property type="entry name" value="RmlC_Cupin_sf"/>
</dbReference>
<keyword evidence="3" id="KW-1185">Reference proteome</keyword>
<protein>
    <submittedName>
        <fullName evidence="2">Cupin domain-containing protein</fullName>
    </submittedName>
</protein>